<evidence type="ECO:0000256" key="1">
    <source>
        <dbReference type="SAM" id="MobiDB-lite"/>
    </source>
</evidence>
<proteinExistence type="predicted"/>
<comment type="caution">
    <text evidence="3">The sequence shown here is derived from an EMBL/GenBank/DDBJ whole genome shotgun (WGS) entry which is preliminary data.</text>
</comment>
<protein>
    <submittedName>
        <fullName evidence="3">Uncharacterized protein</fullName>
    </submittedName>
</protein>
<sequence>MDEQKLGELFRDAAGDAPPPSFDVDAVRSASARATARRRSAVALGSAVALVLVFGGLVLSANFARNTSSDTAAAGSAEHASSPNVVTPFSAGEPEVLSKDAPADRSGGNPPESIPEDPSTQGDDPSGSAGRTLAGSAQRGCVEVDRELAVALADELSVANAEQAAPAVADCPTDARGASFLVRDGDVYGTVSAVLAREGAAAQVTAGSGAHASARTSGGEELHVLSRPAQGSSEGPLADDLAELADRLAARF</sequence>
<evidence type="ECO:0000313" key="3">
    <source>
        <dbReference type="EMBL" id="ROP39550.1"/>
    </source>
</evidence>
<evidence type="ECO:0000313" key="4">
    <source>
        <dbReference type="Proteomes" id="UP000268727"/>
    </source>
</evidence>
<evidence type="ECO:0000256" key="2">
    <source>
        <dbReference type="SAM" id="Phobius"/>
    </source>
</evidence>
<dbReference type="OrthoDB" id="3698019at2"/>
<dbReference type="EMBL" id="RJKM01000001">
    <property type="protein sequence ID" value="ROP39550.1"/>
    <property type="molecule type" value="Genomic_DNA"/>
</dbReference>
<keyword evidence="2" id="KW-0472">Membrane</keyword>
<organism evidence="3 4">
    <name type="scientific">Saccharothrix texasensis</name>
    <dbReference type="NCBI Taxonomy" id="103734"/>
    <lineage>
        <taxon>Bacteria</taxon>
        <taxon>Bacillati</taxon>
        <taxon>Actinomycetota</taxon>
        <taxon>Actinomycetes</taxon>
        <taxon>Pseudonocardiales</taxon>
        <taxon>Pseudonocardiaceae</taxon>
        <taxon>Saccharothrix</taxon>
    </lineage>
</organism>
<keyword evidence="4" id="KW-1185">Reference proteome</keyword>
<name>A0A3N1HAK2_9PSEU</name>
<keyword evidence="2" id="KW-0812">Transmembrane</keyword>
<dbReference type="RefSeq" id="WP_123745013.1">
    <property type="nucleotide sequence ID" value="NZ_RJKM01000001.1"/>
</dbReference>
<feature type="compositionally biased region" description="Basic and acidic residues" evidence="1">
    <location>
        <begin position="1"/>
        <end position="14"/>
    </location>
</feature>
<feature type="region of interest" description="Disordered" evidence="1">
    <location>
        <begin position="1"/>
        <end position="23"/>
    </location>
</feature>
<feature type="region of interest" description="Disordered" evidence="1">
    <location>
        <begin position="208"/>
        <end position="238"/>
    </location>
</feature>
<feature type="transmembrane region" description="Helical" evidence="2">
    <location>
        <begin position="41"/>
        <end position="61"/>
    </location>
</feature>
<feature type="region of interest" description="Disordered" evidence="1">
    <location>
        <begin position="74"/>
        <end position="137"/>
    </location>
</feature>
<keyword evidence="2" id="KW-1133">Transmembrane helix</keyword>
<gene>
    <name evidence="3" type="ORF">EDD40_4939</name>
</gene>
<dbReference type="AlphaFoldDB" id="A0A3N1HAK2"/>
<dbReference type="Proteomes" id="UP000268727">
    <property type="component" value="Unassembled WGS sequence"/>
</dbReference>
<reference evidence="3 4" key="1">
    <citation type="submission" date="2018-11" db="EMBL/GenBank/DDBJ databases">
        <title>Sequencing the genomes of 1000 actinobacteria strains.</title>
        <authorList>
            <person name="Klenk H.-P."/>
        </authorList>
    </citation>
    <scope>NUCLEOTIDE SEQUENCE [LARGE SCALE GENOMIC DNA]</scope>
    <source>
        <strain evidence="3 4">DSM 44231</strain>
    </source>
</reference>
<accession>A0A3N1HAK2</accession>